<comment type="caution">
    <text evidence="10">The sequence shown here is derived from an EMBL/GenBank/DDBJ whole genome shotgun (WGS) entry which is preliminary data.</text>
</comment>
<name>A0A438IE40_VITVI</name>
<evidence type="ECO:0000313" key="10">
    <source>
        <dbReference type="EMBL" id="RVW94957.1"/>
    </source>
</evidence>
<gene>
    <name evidence="10" type="ORF">CK203_040099</name>
</gene>
<reference evidence="10 11" key="1">
    <citation type="journal article" date="2018" name="PLoS Genet.">
        <title>Population sequencing reveals clonal diversity and ancestral inbreeding in the grapevine cultivar Chardonnay.</title>
        <authorList>
            <person name="Roach M.J."/>
            <person name="Johnson D.L."/>
            <person name="Bohlmann J."/>
            <person name="van Vuuren H.J."/>
            <person name="Jones S.J."/>
            <person name="Pretorius I.S."/>
            <person name="Schmidt S.A."/>
            <person name="Borneman A.R."/>
        </authorList>
    </citation>
    <scope>NUCLEOTIDE SEQUENCE [LARGE SCALE GENOMIC DNA]</scope>
    <source>
        <strain evidence="11">cv. Chardonnay</strain>
        <tissue evidence="10">Leaf</tissue>
    </source>
</reference>
<dbReference type="GO" id="GO:0005680">
    <property type="term" value="C:anaphase-promoting complex"/>
    <property type="evidence" value="ECO:0007669"/>
    <property type="project" value="InterPro"/>
</dbReference>
<evidence type="ECO:0000256" key="7">
    <source>
        <dbReference type="ARBA" id="ARBA00022786"/>
    </source>
</evidence>
<evidence type="ECO:0000256" key="9">
    <source>
        <dbReference type="ARBA" id="ARBA00023306"/>
    </source>
</evidence>
<evidence type="ECO:0000256" key="4">
    <source>
        <dbReference type="ARBA" id="ARBA00013935"/>
    </source>
</evidence>
<evidence type="ECO:0000256" key="6">
    <source>
        <dbReference type="ARBA" id="ARBA00022776"/>
    </source>
</evidence>
<dbReference type="PANTHER" id="PTHR28672:SF1">
    <property type="entry name" value="ANAPHASE-PROMOTING COMPLEX SUBUNIT 13"/>
    <property type="match status" value="1"/>
</dbReference>
<evidence type="ECO:0000256" key="2">
    <source>
        <dbReference type="ARBA" id="ARBA00004906"/>
    </source>
</evidence>
<keyword evidence="5" id="KW-0132">Cell division</keyword>
<evidence type="ECO:0000256" key="8">
    <source>
        <dbReference type="ARBA" id="ARBA00023242"/>
    </source>
</evidence>
<sequence>MAEVSLGVLMDIVDEQWMRDTLPIDDLPLPPVLVARTEDTKDSSMSLHITLY</sequence>
<comment type="subcellular location">
    <subcellularLocation>
        <location evidence="1">Nucleus</location>
    </subcellularLocation>
</comment>
<dbReference type="AlphaFoldDB" id="A0A438IE40"/>
<keyword evidence="8" id="KW-0539">Nucleus</keyword>
<comment type="similarity">
    <text evidence="3">Belongs to the APC13 family.</text>
</comment>
<protein>
    <recommendedName>
        <fullName evidence="4">Anaphase-promoting complex subunit 13</fullName>
    </recommendedName>
</protein>
<keyword evidence="7" id="KW-0833">Ubl conjugation pathway</keyword>
<evidence type="ECO:0000256" key="3">
    <source>
        <dbReference type="ARBA" id="ARBA00006940"/>
    </source>
</evidence>
<evidence type="ECO:0000256" key="1">
    <source>
        <dbReference type="ARBA" id="ARBA00004123"/>
    </source>
</evidence>
<evidence type="ECO:0000313" key="11">
    <source>
        <dbReference type="Proteomes" id="UP000288805"/>
    </source>
</evidence>
<dbReference type="EMBL" id="QGNW01000117">
    <property type="protein sequence ID" value="RVW94957.1"/>
    <property type="molecule type" value="Genomic_DNA"/>
</dbReference>
<evidence type="ECO:0000256" key="5">
    <source>
        <dbReference type="ARBA" id="ARBA00022618"/>
    </source>
</evidence>
<keyword evidence="6" id="KW-0498">Mitosis</keyword>
<organism evidence="10 11">
    <name type="scientific">Vitis vinifera</name>
    <name type="common">Grape</name>
    <dbReference type="NCBI Taxonomy" id="29760"/>
    <lineage>
        <taxon>Eukaryota</taxon>
        <taxon>Viridiplantae</taxon>
        <taxon>Streptophyta</taxon>
        <taxon>Embryophyta</taxon>
        <taxon>Tracheophyta</taxon>
        <taxon>Spermatophyta</taxon>
        <taxon>Magnoliopsida</taxon>
        <taxon>eudicotyledons</taxon>
        <taxon>Gunneridae</taxon>
        <taxon>Pentapetalae</taxon>
        <taxon>rosids</taxon>
        <taxon>Vitales</taxon>
        <taxon>Vitaceae</taxon>
        <taxon>Viteae</taxon>
        <taxon>Vitis</taxon>
    </lineage>
</organism>
<dbReference type="InterPro" id="IPR008401">
    <property type="entry name" value="Apc13"/>
</dbReference>
<proteinExistence type="inferred from homology"/>
<dbReference type="GO" id="GO:0051301">
    <property type="term" value="P:cell division"/>
    <property type="evidence" value="ECO:0007669"/>
    <property type="project" value="UniProtKB-KW"/>
</dbReference>
<dbReference type="PANTHER" id="PTHR28672">
    <property type="entry name" value="ANAPHASE-PROMOTING COMPLEX SUBUNIT 13"/>
    <property type="match status" value="1"/>
</dbReference>
<dbReference type="Proteomes" id="UP000288805">
    <property type="component" value="Unassembled WGS sequence"/>
</dbReference>
<comment type="pathway">
    <text evidence="2">Protein modification; protein ubiquitination.</text>
</comment>
<accession>A0A438IE40</accession>
<keyword evidence="9" id="KW-0131">Cell cycle</keyword>